<comment type="caution">
    <text evidence="1">The sequence shown here is derived from an EMBL/GenBank/DDBJ whole genome shotgun (WGS) entry which is preliminary data.</text>
</comment>
<dbReference type="InterPro" id="IPR025427">
    <property type="entry name" value="DUF4160"/>
</dbReference>
<name>A0A4R8DUV9_9BACT</name>
<organism evidence="1 2">
    <name type="scientific">Dinghuibacter silviterrae</name>
    <dbReference type="NCBI Taxonomy" id="1539049"/>
    <lineage>
        <taxon>Bacteria</taxon>
        <taxon>Pseudomonadati</taxon>
        <taxon>Bacteroidota</taxon>
        <taxon>Chitinophagia</taxon>
        <taxon>Chitinophagales</taxon>
        <taxon>Chitinophagaceae</taxon>
        <taxon>Dinghuibacter</taxon>
    </lineage>
</organism>
<dbReference type="Pfam" id="PF13711">
    <property type="entry name" value="DUF4160"/>
    <property type="match status" value="1"/>
</dbReference>
<dbReference type="RefSeq" id="WP_133994798.1">
    <property type="nucleotide sequence ID" value="NZ_SODV01000001.1"/>
</dbReference>
<evidence type="ECO:0000313" key="1">
    <source>
        <dbReference type="EMBL" id="TDX02174.1"/>
    </source>
</evidence>
<dbReference type="AlphaFoldDB" id="A0A4R8DUV9"/>
<gene>
    <name evidence="1" type="ORF">EDB95_3225</name>
</gene>
<reference evidence="1 2" key="1">
    <citation type="submission" date="2019-03" db="EMBL/GenBank/DDBJ databases">
        <title>Genomic Encyclopedia of Type Strains, Phase IV (KMG-IV): sequencing the most valuable type-strain genomes for metagenomic binning, comparative biology and taxonomic classification.</title>
        <authorList>
            <person name="Goeker M."/>
        </authorList>
    </citation>
    <scope>NUCLEOTIDE SEQUENCE [LARGE SCALE GENOMIC DNA]</scope>
    <source>
        <strain evidence="1 2">DSM 100059</strain>
    </source>
</reference>
<accession>A0A4R8DUV9</accession>
<sequence length="77" mass="9160">MPELFRMFGIRFFFFSNEHLPIHVHIKNSDGEAKFEVNPVKLIENKGIKNKDIYLAESIIEENQEIIETKWKEYFGA</sequence>
<dbReference type="OrthoDB" id="122670at2"/>
<keyword evidence="2" id="KW-1185">Reference proteome</keyword>
<proteinExistence type="predicted"/>
<dbReference type="Proteomes" id="UP000294498">
    <property type="component" value="Unassembled WGS sequence"/>
</dbReference>
<protein>
    <submittedName>
        <fullName evidence="1">Uncharacterized protein DUF4160</fullName>
    </submittedName>
</protein>
<dbReference type="EMBL" id="SODV01000001">
    <property type="protein sequence ID" value="TDX02174.1"/>
    <property type="molecule type" value="Genomic_DNA"/>
</dbReference>
<evidence type="ECO:0000313" key="2">
    <source>
        <dbReference type="Proteomes" id="UP000294498"/>
    </source>
</evidence>